<feature type="active site" description="Proton acceptor" evidence="5">
    <location>
        <position position="203"/>
    </location>
</feature>
<evidence type="ECO:0000256" key="2">
    <source>
        <dbReference type="ARBA" id="ARBA00023002"/>
    </source>
</evidence>
<protein>
    <recommendedName>
        <fullName evidence="9">Glycerol-3-phosphate dehydrogenase [NAD(+)]</fullName>
        <ecNumber evidence="9">1.1.1.8</ecNumber>
    </recommendedName>
</protein>
<dbReference type="SUPFAM" id="SSF51735">
    <property type="entry name" value="NAD(P)-binding Rossmann-fold domains"/>
    <property type="match status" value="1"/>
</dbReference>
<proteinExistence type="inferred from homology"/>
<dbReference type="OrthoDB" id="10263760at2759"/>
<feature type="binding site" evidence="7">
    <location>
        <begin position="10"/>
        <end position="15"/>
    </location>
    <ligand>
        <name>NAD(+)</name>
        <dbReference type="ChEBI" id="CHEBI:57540"/>
    </ligand>
</feature>
<gene>
    <name evidence="12" type="ORF">FIBSPDRAFT_772638</name>
</gene>
<evidence type="ECO:0000313" key="12">
    <source>
        <dbReference type="EMBL" id="KZP33751.1"/>
    </source>
</evidence>
<dbReference type="EC" id="1.1.1.8" evidence="9"/>
<dbReference type="Pfam" id="PF07479">
    <property type="entry name" value="NAD_Gly3P_dh_C"/>
    <property type="match status" value="1"/>
</dbReference>
<dbReference type="GO" id="GO:0005975">
    <property type="term" value="P:carbohydrate metabolic process"/>
    <property type="evidence" value="ECO:0007669"/>
    <property type="project" value="InterPro"/>
</dbReference>
<dbReference type="SUPFAM" id="SSF48179">
    <property type="entry name" value="6-phosphogluconate dehydrogenase C-terminal domain-like"/>
    <property type="match status" value="1"/>
</dbReference>
<dbReference type="Gene3D" id="1.10.1040.10">
    <property type="entry name" value="N-(1-d-carboxylethyl)-l-norvaline Dehydrogenase, domain 2"/>
    <property type="match status" value="1"/>
</dbReference>
<feature type="binding site" evidence="6">
    <location>
        <begin position="267"/>
        <end position="268"/>
    </location>
    <ligand>
        <name>substrate</name>
    </ligand>
</feature>
<evidence type="ECO:0000259" key="10">
    <source>
        <dbReference type="Pfam" id="PF01210"/>
    </source>
</evidence>
<evidence type="ECO:0000256" key="5">
    <source>
        <dbReference type="PIRSR" id="PIRSR000114-1"/>
    </source>
</evidence>
<keyword evidence="3 7" id="KW-0520">NAD</keyword>
<dbReference type="InterPro" id="IPR006168">
    <property type="entry name" value="G3P_DH_NAD-dep"/>
</dbReference>
<dbReference type="GO" id="GO:0005829">
    <property type="term" value="C:cytosol"/>
    <property type="evidence" value="ECO:0007669"/>
    <property type="project" value="TreeGrafter"/>
</dbReference>
<dbReference type="GO" id="GO:0005634">
    <property type="term" value="C:nucleus"/>
    <property type="evidence" value="ECO:0007669"/>
    <property type="project" value="TreeGrafter"/>
</dbReference>
<feature type="non-terminal residue" evidence="12">
    <location>
        <position position="351"/>
    </location>
</feature>
<feature type="domain" description="Glycerol-3-phosphate dehydrogenase NAD-dependent C-terminal" evidence="11">
    <location>
        <begin position="192"/>
        <end position="337"/>
    </location>
</feature>
<feature type="binding site" evidence="6">
    <location>
        <position position="120"/>
    </location>
    <ligand>
        <name>substrate</name>
    </ligand>
</feature>
<evidence type="ECO:0000313" key="13">
    <source>
        <dbReference type="Proteomes" id="UP000076532"/>
    </source>
</evidence>
<feature type="binding site" evidence="7">
    <location>
        <position position="294"/>
    </location>
    <ligand>
        <name>NAD(+)</name>
        <dbReference type="ChEBI" id="CHEBI:57540"/>
    </ligand>
</feature>
<dbReference type="Gene3D" id="3.40.50.720">
    <property type="entry name" value="NAD(P)-binding Rossmann-like Domain"/>
    <property type="match status" value="1"/>
</dbReference>
<evidence type="ECO:0000256" key="3">
    <source>
        <dbReference type="ARBA" id="ARBA00023027"/>
    </source>
</evidence>
<evidence type="ECO:0000256" key="4">
    <source>
        <dbReference type="ARBA" id="ARBA00048683"/>
    </source>
</evidence>
<dbReference type="AlphaFoldDB" id="A0A166WH84"/>
<evidence type="ECO:0000256" key="6">
    <source>
        <dbReference type="PIRSR" id="PIRSR000114-2"/>
    </source>
</evidence>
<feature type="binding site" evidence="7">
    <location>
        <position position="152"/>
    </location>
    <ligand>
        <name>NAD(+)</name>
        <dbReference type="ChEBI" id="CHEBI:57540"/>
    </ligand>
</feature>
<feature type="binding site" evidence="7">
    <location>
        <position position="97"/>
    </location>
    <ligand>
        <name>NAD(+)</name>
        <dbReference type="ChEBI" id="CHEBI:57540"/>
    </ligand>
</feature>
<dbReference type="PANTHER" id="PTHR11728:SF8">
    <property type="entry name" value="GLYCEROL-3-PHOSPHATE DEHYDROGENASE [NAD(+)]-RELATED"/>
    <property type="match status" value="1"/>
</dbReference>
<organism evidence="12 13">
    <name type="scientific">Athelia psychrophila</name>
    <dbReference type="NCBI Taxonomy" id="1759441"/>
    <lineage>
        <taxon>Eukaryota</taxon>
        <taxon>Fungi</taxon>
        <taxon>Dikarya</taxon>
        <taxon>Basidiomycota</taxon>
        <taxon>Agaricomycotina</taxon>
        <taxon>Agaricomycetes</taxon>
        <taxon>Agaricomycetidae</taxon>
        <taxon>Atheliales</taxon>
        <taxon>Atheliaceae</taxon>
        <taxon>Athelia</taxon>
    </lineage>
</organism>
<dbReference type="NCBIfam" id="TIGR03376">
    <property type="entry name" value="glycerol3P_DH"/>
    <property type="match status" value="1"/>
</dbReference>
<accession>A0A166WH84</accession>
<evidence type="ECO:0000259" key="11">
    <source>
        <dbReference type="Pfam" id="PF07479"/>
    </source>
</evidence>
<dbReference type="GO" id="GO:0141152">
    <property type="term" value="F:glycerol-3-phosphate dehydrogenase (NAD+) activity"/>
    <property type="evidence" value="ECO:0007669"/>
    <property type="project" value="UniProtKB-UniRule"/>
</dbReference>
<dbReference type="STRING" id="436010.A0A166WH84"/>
<dbReference type="PIRSF" id="PIRSF000114">
    <property type="entry name" value="Glycerol-3-P_dh"/>
    <property type="match status" value="1"/>
</dbReference>
<reference evidence="12 13" key="1">
    <citation type="journal article" date="2016" name="Mol. Biol. Evol.">
        <title>Comparative Genomics of Early-Diverging Mushroom-Forming Fungi Provides Insights into the Origins of Lignocellulose Decay Capabilities.</title>
        <authorList>
            <person name="Nagy L.G."/>
            <person name="Riley R."/>
            <person name="Tritt A."/>
            <person name="Adam C."/>
            <person name="Daum C."/>
            <person name="Floudas D."/>
            <person name="Sun H."/>
            <person name="Yadav J.S."/>
            <person name="Pangilinan J."/>
            <person name="Larsson K.H."/>
            <person name="Matsuura K."/>
            <person name="Barry K."/>
            <person name="Labutti K."/>
            <person name="Kuo R."/>
            <person name="Ohm R.A."/>
            <person name="Bhattacharya S.S."/>
            <person name="Shirouzu T."/>
            <person name="Yoshinaga Y."/>
            <person name="Martin F.M."/>
            <person name="Grigoriev I.V."/>
            <person name="Hibbett D.S."/>
        </authorList>
    </citation>
    <scope>NUCLEOTIDE SEQUENCE [LARGE SCALE GENOMIC DNA]</scope>
    <source>
        <strain evidence="12 13">CBS 109695</strain>
    </source>
</reference>
<feature type="binding site" evidence="7">
    <location>
        <position position="296"/>
    </location>
    <ligand>
        <name>NAD(+)</name>
        <dbReference type="ChEBI" id="CHEBI:57540"/>
    </ligand>
</feature>
<dbReference type="InterPro" id="IPR006109">
    <property type="entry name" value="G3P_DH_NAD-dep_C"/>
</dbReference>
<dbReference type="InterPro" id="IPR008927">
    <property type="entry name" value="6-PGluconate_DH-like_C_sf"/>
</dbReference>
<evidence type="ECO:0000256" key="7">
    <source>
        <dbReference type="PIRSR" id="PIRSR000114-3"/>
    </source>
</evidence>
<comment type="similarity">
    <text evidence="1 8">Belongs to the NAD-dependent glycerol-3-phosphate dehydrogenase family.</text>
</comment>
<sequence>MSPHKIAIIGSGNWGSAIAKIVGTNAAHYAEFEDTVPMWVHEEQVDGKDLTSIINNTHENVKYLPGVKLPENIVAQPDLLEAVKGATLLVFVLPDNFIRHTCETLRGHIHKDALGICLTKASEHEKGVHIYPDLIKGILGLDTCSLSGANIANEVALEKFGETTIGYRDWAHAEVWQRLFQTDNLRVGIVQDVAGVALAGALKNIVALAAGFSDGLGYGDNTKSAIMRIGLAEMKKFSEHFFEGIQPQTWIESCGMADIITTCYGGRNRKCAEAFVKTKKPFAVIEREMLNGQKLQGTITTLQVHKLLEAKGLVSEFPLFHTVYRIAFEGVPAEDLTQGVIGRQVNRQVSR</sequence>
<evidence type="ECO:0000256" key="9">
    <source>
        <dbReference type="RuleBase" id="RU361243"/>
    </source>
</evidence>
<dbReference type="Proteomes" id="UP000076532">
    <property type="component" value="Unassembled WGS sequence"/>
</dbReference>
<dbReference type="GO" id="GO:0046168">
    <property type="term" value="P:glycerol-3-phosphate catabolic process"/>
    <property type="evidence" value="ECO:0007669"/>
    <property type="project" value="UniProtKB-UniRule"/>
</dbReference>
<dbReference type="PRINTS" id="PR00077">
    <property type="entry name" value="GPDHDRGNASE"/>
</dbReference>
<name>A0A166WH84_9AGAM</name>
<keyword evidence="2 8" id="KW-0560">Oxidoreductase</keyword>
<dbReference type="PROSITE" id="PS00957">
    <property type="entry name" value="NAD_G3PDH"/>
    <property type="match status" value="1"/>
</dbReference>
<comment type="catalytic activity">
    <reaction evidence="4 9">
        <text>sn-glycerol 3-phosphate + NAD(+) = dihydroxyacetone phosphate + NADH + H(+)</text>
        <dbReference type="Rhea" id="RHEA:11092"/>
        <dbReference type="ChEBI" id="CHEBI:15378"/>
        <dbReference type="ChEBI" id="CHEBI:57540"/>
        <dbReference type="ChEBI" id="CHEBI:57597"/>
        <dbReference type="ChEBI" id="CHEBI:57642"/>
        <dbReference type="ChEBI" id="CHEBI:57945"/>
        <dbReference type="EC" id="1.1.1.8"/>
    </reaction>
</comment>
<dbReference type="InterPro" id="IPR011128">
    <property type="entry name" value="G3P_DH_NAD-dep_N"/>
</dbReference>
<dbReference type="GO" id="GO:0051287">
    <property type="term" value="F:NAD binding"/>
    <property type="evidence" value="ECO:0007669"/>
    <property type="project" value="UniProtKB-UniRule"/>
</dbReference>
<dbReference type="Pfam" id="PF01210">
    <property type="entry name" value="NAD_Gly3P_dh_N"/>
    <property type="match status" value="1"/>
</dbReference>
<dbReference type="GO" id="GO:0042803">
    <property type="term" value="F:protein homodimerization activity"/>
    <property type="evidence" value="ECO:0007669"/>
    <property type="project" value="InterPro"/>
</dbReference>
<dbReference type="InterPro" id="IPR036291">
    <property type="entry name" value="NAD(P)-bd_dom_sf"/>
</dbReference>
<evidence type="ECO:0000256" key="8">
    <source>
        <dbReference type="RuleBase" id="RU000437"/>
    </source>
</evidence>
<dbReference type="InterPro" id="IPR013328">
    <property type="entry name" value="6PGD_dom2"/>
</dbReference>
<dbReference type="EMBL" id="KV417481">
    <property type="protein sequence ID" value="KZP33751.1"/>
    <property type="molecule type" value="Genomic_DNA"/>
</dbReference>
<dbReference type="FunFam" id="1.10.1040.10:FF:000004">
    <property type="entry name" value="Glycerol-3-phosphate dehydrogenase [NAD(+)]"/>
    <property type="match status" value="1"/>
</dbReference>
<dbReference type="PANTHER" id="PTHR11728">
    <property type="entry name" value="GLYCEROL-3-PHOSPHATE DEHYDROGENASE"/>
    <property type="match status" value="1"/>
</dbReference>
<feature type="domain" description="Glycerol-3-phosphate dehydrogenase NAD-dependent N-terminal" evidence="10">
    <location>
        <begin position="5"/>
        <end position="169"/>
    </location>
</feature>
<feature type="binding site" evidence="7">
    <location>
        <position position="267"/>
    </location>
    <ligand>
        <name>NAD(+)</name>
        <dbReference type="ChEBI" id="CHEBI:57540"/>
    </ligand>
</feature>
<evidence type="ECO:0000256" key="1">
    <source>
        <dbReference type="ARBA" id="ARBA00011009"/>
    </source>
</evidence>
<keyword evidence="13" id="KW-1185">Reference proteome</keyword>
<dbReference type="InterPro" id="IPR017751">
    <property type="entry name" value="G3P_DH_NAD-dep_euk"/>
</dbReference>